<organism evidence="1 2">
    <name type="scientific">Lacrimispora algidixylanolytica</name>
    <dbReference type="NCBI Taxonomy" id="94868"/>
    <lineage>
        <taxon>Bacteria</taxon>
        <taxon>Bacillati</taxon>
        <taxon>Bacillota</taxon>
        <taxon>Clostridia</taxon>
        <taxon>Lachnospirales</taxon>
        <taxon>Lachnospiraceae</taxon>
        <taxon>Lacrimispora</taxon>
    </lineage>
</organism>
<dbReference type="Proteomes" id="UP000284277">
    <property type="component" value="Unassembled WGS sequence"/>
</dbReference>
<comment type="caution">
    <text evidence="1">The sequence shown here is derived from an EMBL/GenBank/DDBJ whole genome shotgun (WGS) entry which is preliminary data.</text>
</comment>
<evidence type="ECO:0000313" key="1">
    <source>
        <dbReference type="EMBL" id="RKD32369.1"/>
    </source>
</evidence>
<name>A0A419T4J9_9FIRM</name>
<dbReference type="AlphaFoldDB" id="A0A419T4J9"/>
<sequence>MAKRIRRINYREKYPEASDAVIEVLEKSDRKMGYQQYDLKVEHYHIDRVSCAINLIPSREDSFERLKDLNHQFAAEEISVEDVAVQAVLIEKLFSCLKLLTPQEQELIDELFFKGKSERQISRETDIAQRTIHDRKVRIICKLKKLMEN</sequence>
<dbReference type="Gene3D" id="1.10.10.10">
    <property type="entry name" value="Winged helix-like DNA-binding domain superfamily/Winged helix DNA-binding domain"/>
    <property type="match status" value="1"/>
</dbReference>
<accession>A0A419T4J9</accession>
<protein>
    <submittedName>
        <fullName evidence="1">RNA polymerase subunit sigma-24</fullName>
    </submittedName>
</protein>
<dbReference type="RefSeq" id="WP_120196443.1">
    <property type="nucleotide sequence ID" value="NZ_MCIA01000012.1"/>
</dbReference>
<keyword evidence="2" id="KW-1185">Reference proteome</keyword>
<gene>
    <name evidence="1" type="ORF">BET01_03220</name>
</gene>
<proteinExistence type="predicted"/>
<dbReference type="InterPro" id="IPR036388">
    <property type="entry name" value="WH-like_DNA-bd_sf"/>
</dbReference>
<evidence type="ECO:0000313" key="2">
    <source>
        <dbReference type="Proteomes" id="UP000284277"/>
    </source>
</evidence>
<dbReference type="InterPro" id="IPR013324">
    <property type="entry name" value="RNA_pol_sigma_r3/r4-like"/>
</dbReference>
<dbReference type="EMBL" id="MCIA01000012">
    <property type="protein sequence ID" value="RKD32369.1"/>
    <property type="molecule type" value="Genomic_DNA"/>
</dbReference>
<reference evidence="1 2" key="1">
    <citation type="submission" date="2016-08" db="EMBL/GenBank/DDBJ databases">
        <title>A new outlook on sporulation: Clostridium algidixylanolyticum.</title>
        <authorList>
            <person name="Poppleton D.I."/>
            <person name="Gribaldo S."/>
        </authorList>
    </citation>
    <scope>NUCLEOTIDE SEQUENCE [LARGE SCALE GENOMIC DNA]</scope>
    <source>
        <strain evidence="1 2">SPL73</strain>
    </source>
</reference>
<dbReference type="OrthoDB" id="9814320at2"/>
<dbReference type="SUPFAM" id="SSF88659">
    <property type="entry name" value="Sigma3 and sigma4 domains of RNA polymerase sigma factors"/>
    <property type="match status" value="1"/>
</dbReference>